<feature type="compositionally biased region" description="Basic and acidic residues" evidence="2">
    <location>
        <begin position="580"/>
        <end position="591"/>
    </location>
</feature>
<organism evidence="4 5">
    <name type="scientific">Streptomyces albus</name>
    <dbReference type="NCBI Taxonomy" id="1888"/>
    <lineage>
        <taxon>Bacteria</taxon>
        <taxon>Bacillati</taxon>
        <taxon>Actinomycetota</taxon>
        <taxon>Actinomycetes</taxon>
        <taxon>Kitasatosporales</taxon>
        <taxon>Streptomycetaceae</taxon>
        <taxon>Streptomyces</taxon>
    </lineage>
</organism>
<feature type="region of interest" description="Disordered" evidence="2">
    <location>
        <begin position="84"/>
        <end position="110"/>
    </location>
</feature>
<dbReference type="Proteomes" id="UP000298111">
    <property type="component" value="Unassembled WGS sequence"/>
</dbReference>
<gene>
    <name evidence="4" type="ORF">D8771_00810</name>
</gene>
<dbReference type="SMART" id="SM00320">
    <property type="entry name" value="WD40"/>
    <property type="match status" value="3"/>
</dbReference>
<protein>
    <submittedName>
        <fullName evidence="4">DNA-binding protein</fullName>
    </submittedName>
</protein>
<dbReference type="CDD" id="cd00093">
    <property type="entry name" value="HTH_XRE"/>
    <property type="match status" value="1"/>
</dbReference>
<evidence type="ECO:0000313" key="4">
    <source>
        <dbReference type="EMBL" id="TGG89482.1"/>
    </source>
</evidence>
<feature type="domain" description="HTH cro/C1-type" evidence="3">
    <location>
        <begin position="21"/>
        <end position="77"/>
    </location>
</feature>
<dbReference type="SUPFAM" id="SSF47413">
    <property type="entry name" value="lambda repressor-like DNA-binding domains"/>
    <property type="match status" value="1"/>
</dbReference>
<feature type="compositionally biased region" description="Low complexity" evidence="2">
    <location>
        <begin position="173"/>
        <end position="192"/>
    </location>
</feature>
<dbReference type="SUPFAM" id="SSF50998">
    <property type="entry name" value="Quinoprotein alcohol dehydrogenase-like"/>
    <property type="match status" value="2"/>
</dbReference>
<dbReference type="InterPro" id="IPR049052">
    <property type="entry name" value="nSTAND1"/>
</dbReference>
<dbReference type="EMBL" id="RCIY01000002">
    <property type="protein sequence ID" value="TGG89482.1"/>
    <property type="molecule type" value="Genomic_DNA"/>
</dbReference>
<dbReference type="SMART" id="SM00530">
    <property type="entry name" value="HTH_XRE"/>
    <property type="match status" value="1"/>
</dbReference>
<name>A0A8H1QVC5_9ACTN</name>
<dbReference type="PROSITE" id="PS50294">
    <property type="entry name" value="WD_REPEATS_REGION"/>
    <property type="match status" value="1"/>
</dbReference>
<dbReference type="InterPro" id="IPR010982">
    <property type="entry name" value="Lambda_DNA-bd_dom_sf"/>
</dbReference>
<dbReference type="InterPro" id="IPR015943">
    <property type="entry name" value="WD40/YVTN_repeat-like_dom_sf"/>
</dbReference>
<proteinExistence type="predicted"/>
<evidence type="ECO:0000256" key="1">
    <source>
        <dbReference type="PROSITE-ProRule" id="PRU00221"/>
    </source>
</evidence>
<sequence length="1493" mass="156913">MGRRERPVDPAEGPVQQFAYELRKLREEAGRPTYRQLAARCGYSVTTLSQAAAGERLPSLAATLAYVTACGGDPAEWERRWRAAGARETEERARVRDTAGGPDTQEPPYRGLARFEPGDHDRFFGREELTAELLALVADRRFAAVFGPSGSGKSSLLRAGLIPRLRDTGGTEHGAAGAGTPAPGGARASACDAGGGAGARPRVDGTAPGGRGTVVRGDGNGPSARARGNAAGAGPGVGGAGRPAGGTRGSGARPVAGAQGCAGGEGGGEAGPGGGAAGGVRGSGAGGAGRPAGGTRGDGTRGAGRPAGGVRGDGTASVAGAQGCAGGECGSGAGPAGGGQGGVGRWETGAGGGLPPSVPRPAAVRILTPGEHPARTHAAACTPAPAATGPGDGPDAADQGDTWILVDQFEEVFTLCHDPVERARFLDLLLRARDPDSRLRVVIAVRADFYGRCAEHRALAEALCGSGLLVGPMTSAELRAAVVRPADAHGLIVERALTARLLRDAEREPGALPLVSHALLETWRRRKGRALTLQAYEAAGGVHGAVAQTAEDVYTRLSPHQAALARRILLRLIAPGEGAQDTRRPAPRAELECDSGDPAGGAGSGYVLERLVAARLLTLDGDTVDLAHEALITSWPRLRRWIDEDRERLRAHRRLTEAAHSWQELDRDPGALYRGSRLAEATELFGSADTGPGHRPHRRSGPYRLLRGHSRRRDEQRYVPGLTRLERDFLTACHEARRRERRRRGGGVAAVCLLLTVALLAGVVAWQQTRANTRQHTEAEARRIAAVADSMRMSDPRLAMRLSVAAWRLADTHETRAALLGALAQPEEDALTLPSGSRAGSERFLSDDGRTLVSAGGGRLNRWDVAEHRETTSVRGPGSPDGEAGPVRAALTPDGALLATADRRLRITLRPTTGGAARTLPGARGTPAVFSTDGRLLWLHGPAGAHRATAQLWDVHGGRPVLQRRTAAGREASVAVSRSGGLAAVCPGRAALELWRLGTTRPRHAVRLPLDGWPARARHAVCRARTLTFAPGDRRLVGLDGRGVHAWDVATGRHRQLAAQRGLTGMRLSDDGELLVGTDSTRILVWRPALSRRPVLRYPLVSEYVSGLGVDPRAGVVRYLSGLTGQTVRTLSLAGAHRFRRPGPPLGHAVFSPDGRHLATVRARWPHVRFELRDARTGAVVRRLPAGLCHGTAPGAARHAPCTPLMAFDRKGGTFAYGTGSRSPGGALRQTVHLWDTRTHRHTGRLPLTSGPRDRRAGRGPGGIAFTRDGRHLLVSRTPGAERVEVWDVGRHRRTRVLRHTGGDVLAVRPTGQLLATSHGQLASPVTGRVLRRVLSQDETHALAFSPDGRVLAAGDGSGRVTLWDGRGRRSLGLLAGTYREAGGSTEPVTALAFSPDGGTLAVAGRQGTVRLWGTAAHQPLGGPLPTGRDRAVALAFSPDGGELYVAGARFPVRRYTVAPRRAASRLCARGHGGLTPAQWHAALRDVPYRPTC</sequence>
<dbReference type="Gene3D" id="3.40.50.300">
    <property type="entry name" value="P-loop containing nucleotide triphosphate hydrolases"/>
    <property type="match status" value="1"/>
</dbReference>
<feature type="compositionally biased region" description="Low complexity" evidence="2">
    <location>
        <begin position="376"/>
        <end position="399"/>
    </location>
</feature>
<feature type="compositionally biased region" description="Gly residues" evidence="2">
    <location>
        <begin position="334"/>
        <end position="354"/>
    </location>
</feature>
<dbReference type="InterPro" id="IPR011047">
    <property type="entry name" value="Quinoprotein_ADH-like_sf"/>
</dbReference>
<keyword evidence="1" id="KW-0853">WD repeat</keyword>
<feature type="region of interest" description="Disordered" evidence="2">
    <location>
        <begin position="866"/>
        <end position="889"/>
    </location>
</feature>
<feature type="region of interest" description="Disordered" evidence="2">
    <location>
        <begin position="578"/>
        <end position="597"/>
    </location>
</feature>
<dbReference type="Pfam" id="PF20703">
    <property type="entry name" value="nSTAND1"/>
    <property type="match status" value="2"/>
</dbReference>
<dbReference type="Gene3D" id="2.130.10.10">
    <property type="entry name" value="YVTN repeat-like/Quinoprotein amine dehydrogenase"/>
    <property type="match status" value="3"/>
</dbReference>
<feature type="region of interest" description="Disordered" evidence="2">
    <location>
        <begin position="334"/>
        <end position="399"/>
    </location>
</feature>
<dbReference type="Pfam" id="PF00400">
    <property type="entry name" value="WD40"/>
    <property type="match status" value="2"/>
</dbReference>
<feature type="repeat" description="WD" evidence="1">
    <location>
        <begin position="1342"/>
        <end position="1365"/>
    </location>
</feature>
<feature type="compositionally biased region" description="Gly residues" evidence="2">
    <location>
        <begin position="231"/>
        <end position="249"/>
    </location>
</feature>
<dbReference type="RefSeq" id="WP_135566573.1">
    <property type="nucleotide sequence ID" value="NZ_CP103060.1"/>
</dbReference>
<feature type="compositionally biased region" description="Basic and acidic residues" evidence="2">
    <location>
        <begin position="84"/>
        <end position="97"/>
    </location>
</feature>
<evidence type="ECO:0000313" key="5">
    <source>
        <dbReference type="Proteomes" id="UP000298111"/>
    </source>
</evidence>
<evidence type="ECO:0000259" key="3">
    <source>
        <dbReference type="SMART" id="SM00530"/>
    </source>
</evidence>
<dbReference type="InterPro" id="IPR001680">
    <property type="entry name" value="WD40_rpt"/>
</dbReference>
<evidence type="ECO:0000256" key="2">
    <source>
        <dbReference type="SAM" id="MobiDB-lite"/>
    </source>
</evidence>
<reference evidence="4 5" key="1">
    <citation type="submission" date="2018-10" db="EMBL/GenBank/DDBJ databases">
        <title>Isolation of pseudouridimycin from Streptomyces albus DSM 40763.</title>
        <authorList>
            <person name="Rosenqvist P."/>
            <person name="Metsae-Ketelae M."/>
            <person name="Virta P."/>
        </authorList>
    </citation>
    <scope>NUCLEOTIDE SEQUENCE [LARGE SCALE GENOMIC DNA]</scope>
    <source>
        <strain evidence="4 5">DSM 40763</strain>
    </source>
</reference>
<dbReference type="PANTHER" id="PTHR19879">
    <property type="entry name" value="TRANSCRIPTION INITIATION FACTOR TFIID"/>
    <property type="match status" value="1"/>
</dbReference>
<dbReference type="Gene3D" id="1.10.260.40">
    <property type="entry name" value="lambda repressor-like DNA-binding domains"/>
    <property type="match status" value="1"/>
</dbReference>
<feature type="compositionally biased region" description="Low complexity" evidence="2">
    <location>
        <begin position="221"/>
        <end position="230"/>
    </location>
</feature>
<dbReference type="PANTHER" id="PTHR19879:SF9">
    <property type="entry name" value="TRANSCRIPTION INITIATION FACTOR TFIID SUBUNIT 5"/>
    <property type="match status" value="1"/>
</dbReference>
<accession>A0A8H1QVC5</accession>
<feature type="region of interest" description="Disordered" evidence="2">
    <location>
        <begin position="168"/>
        <end position="314"/>
    </location>
</feature>
<feature type="compositionally biased region" description="Gly residues" evidence="2">
    <location>
        <begin position="260"/>
        <end position="312"/>
    </location>
</feature>
<dbReference type="GeneID" id="75184108"/>
<feature type="repeat" description="WD" evidence="1">
    <location>
        <begin position="1382"/>
        <end position="1413"/>
    </location>
</feature>
<feature type="compositionally biased region" description="Low complexity" evidence="2">
    <location>
        <begin position="250"/>
        <end position="259"/>
    </location>
</feature>
<comment type="caution">
    <text evidence="4">The sequence shown here is derived from an EMBL/GenBank/DDBJ whole genome shotgun (WGS) entry which is preliminary data.</text>
</comment>
<dbReference type="InterPro" id="IPR027417">
    <property type="entry name" value="P-loop_NTPase"/>
</dbReference>
<dbReference type="SUPFAM" id="SSF52540">
    <property type="entry name" value="P-loop containing nucleoside triphosphate hydrolases"/>
    <property type="match status" value="1"/>
</dbReference>
<feature type="region of interest" description="Disordered" evidence="2">
    <location>
        <begin position="1242"/>
        <end position="1264"/>
    </location>
</feature>
<dbReference type="PROSITE" id="PS50082">
    <property type="entry name" value="WD_REPEATS_2"/>
    <property type="match status" value="2"/>
</dbReference>
<keyword evidence="4" id="KW-0238">DNA-binding</keyword>
<dbReference type="InterPro" id="IPR001387">
    <property type="entry name" value="Cro/C1-type_HTH"/>
</dbReference>
<dbReference type="GO" id="GO:0003677">
    <property type="term" value="F:DNA binding"/>
    <property type="evidence" value="ECO:0007669"/>
    <property type="project" value="UniProtKB-KW"/>
</dbReference>